<dbReference type="Proteomes" id="UP000245626">
    <property type="component" value="Unassembled WGS sequence"/>
</dbReference>
<reference evidence="1 2" key="1">
    <citation type="journal article" date="2018" name="Mol. Biol. Evol.">
        <title>Broad Genomic Sampling Reveals a Smut Pathogenic Ancestry of the Fungal Clade Ustilaginomycotina.</title>
        <authorList>
            <person name="Kijpornyongpan T."/>
            <person name="Mondo S.J."/>
            <person name="Barry K."/>
            <person name="Sandor L."/>
            <person name="Lee J."/>
            <person name="Lipzen A."/>
            <person name="Pangilinan J."/>
            <person name="LaButti K."/>
            <person name="Hainaut M."/>
            <person name="Henrissat B."/>
            <person name="Grigoriev I.V."/>
            <person name="Spatafora J.W."/>
            <person name="Aime M.C."/>
        </authorList>
    </citation>
    <scope>NUCLEOTIDE SEQUENCE [LARGE SCALE GENOMIC DNA]</scope>
    <source>
        <strain evidence="1 2">SA 807</strain>
    </source>
</reference>
<accession>A0ACD0P6Y7</accession>
<proteinExistence type="predicted"/>
<evidence type="ECO:0000313" key="1">
    <source>
        <dbReference type="EMBL" id="PWN53809.1"/>
    </source>
</evidence>
<sequence length="734" mass="82262">MPRISKQPWFQNLATRSSILICFWLAILLATPAWWRLTSITRLPLPADKLSQWLTKGACPVSFPTTARIHVPPQILARLTDPDPLSPSPLEQLATKLQASLSSSASHEHRLGQPNTQYHESCIQWQVCIHEIPLSKAFSAPLPYQPPLEFCTTTRPNQTTRDLTTSDQHEGLPESLHFNFELLPHDTPSSLLHLADDQTKVAPIHLPESSEQQPSLDHLTALILPELRRSLLRSFRSDSQGNRLDDSIVLEYARKVRILFSLMNQDASQPGAVRGWELNRAIWDQAASNGIKELLDSASVVHDFEVESQVQWFSPLEFQPTQHTFQVEEEEEYEVQLPLQAPPPPTEAVFGPQPFQAQPSVQSEPAHSKVDVDKAELADSGPAAQIPITVVDKRRRVRNETEYLIEWEDLKVFVNTAEWSLTSASRGDERGQGQEVEVEEEVVEEEEEEEAGGNVVDVHFILYIPSKDQRPMRIRDPVTGLASRTTAWLIPQWGGVVILNPEEENLEDSDSLNERADGVGEVGKVLSTQELQEPLRLFSKQLSTLLGLEEGEEVEEKMGKGEGDATTHRSPNPFRMETLTRERILETTKSTIDTLSSTLRLVAKIENLGVNQEVKGDFERSLLMLEALEDRLPSQSQRVAQVQGQGGRTDGSGQNHSESLSLLRRKLKLSSKAQSLSSSAFFNPSMLGMLYFPEEHKYAVYTPLFGPLIVPLVVASIKLFKESTVRSKKVSKKA</sequence>
<gene>
    <name evidence="1" type="ORF">IE53DRAFT_383648</name>
</gene>
<protein>
    <submittedName>
        <fullName evidence="1">Uncharacterized protein</fullName>
    </submittedName>
</protein>
<dbReference type="EMBL" id="KZ819708">
    <property type="protein sequence ID" value="PWN53809.1"/>
    <property type="molecule type" value="Genomic_DNA"/>
</dbReference>
<evidence type="ECO:0000313" key="2">
    <source>
        <dbReference type="Proteomes" id="UP000245626"/>
    </source>
</evidence>
<name>A0ACD0P6Y7_9BASI</name>
<keyword evidence="2" id="KW-1185">Reference proteome</keyword>
<organism evidence="1 2">
    <name type="scientific">Violaceomyces palustris</name>
    <dbReference type="NCBI Taxonomy" id="1673888"/>
    <lineage>
        <taxon>Eukaryota</taxon>
        <taxon>Fungi</taxon>
        <taxon>Dikarya</taxon>
        <taxon>Basidiomycota</taxon>
        <taxon>Ustilaginomycotina</taxon>
        <taxon>Ustilaginomycetes</taxon>
        <taxon>Violaceomycetales</taxon>
        <taxon>Violaceomycetaceae</taxon>
        <taxon>Violaceomyces</taxon>
    </lineage>
</organism>